<keyword evidence="2" id="KW-0732">Signal</keyword>
<dbReference type="EMBL" id="SACS01000010">
    <property type="protein sequence ID" value="RVU37288.1"/>
    <property type="molecule type" value="Genomic_DNA"/>
</dbReference>
<protein>
    <submittedName>
        <fullName evidence="4">Transporter substrate-binding domain-containing protein</fullName>
    </submittedName>
</protein>
<evidence type="ECO:0000313" key="4">
    <source>
        <dbReference type="EMBL" id="RVU37288.1"/>
    </source>
</evidence>
<dbReference type="PANTHER" id="PTHR35936">
    <property type="entry name" value="MEMBRANE-BOUND LYTIC MUREIN TRANSGLYCOSYLASE F"/>
    <property type="match status" value="1"/>
</dbReference>
<gene>
    <name evidence="4" type="ORF">EOE67_10365</name>
</gene>
<comment type="caution">
    <text evidence="4">The sequence shown here is derived from an EMBL/GenBank/DDBJ whole genome shotgun (WGS) entry which is preliminary data.</text>
</comment>
<sequence length="254" mass="29646">MTGSSNWQLLWYFLTLSSFSVPALATEKLKFVLYYPQVPPYMYQEANSQKVVGLVPDLVRDFFNQEQIQVEFILDNRRGAEHRLYSGDVDAMLIAREWAVSPEQLLFSEPVLTHRDFLFATQPFNARQQPEQWLAGKKVCTRQYYVYEALEPYFRKSATQRIDASSELAQLRMLQNGRCDFAYLNEHVAKWIASHQLSDAKLYQSPLGFGMVGLTIAFHPRWQAYVPGLNQYLQKVRQQGLIEEKLSWYIKKPD</sequence>
<dbReference type="OrthoDB" id="8771774at2"/>
<dbReference type="RefSeq" id="WP_127699020.1">
    <property type="nucleotide sequence ID" value="NZ_SACS01000010.1"/>
</dbReference>
<proteinExistence type="inferred from homology"/>
<keyword evidence="5" id="KW-1185">Reference proteome</keyword>
<dbReference type="InterPro" id="IPR001638">
    <property type="entry name" value="Solute-binding_3/MltF_N"/>
</dbReference>
<dbReference type="Pfam" id="PF00497">
    <property type="entry name" value="SBP_bac_3"/>
    <property type="match status" value="1"/>
</dbReference>
<accession>A0A437QS06</accession>
<dbReference type="SUPFAM" id="SSF53850">
    <property type="entry name" value="Periplasmic binding protein-like II"/>
    <property type="match status" value="1"/>
</dbReference>
<name>A0A437QS06_9GAMM</name>
<evidence type="ECO:0000256" key="2">
    <source>
        <dbReference type="ARBA" id="ARBA00022729"/>
    </source>
</evidence>
<comment type="similarity">
    <text evidence="1">Belongs to the bacterial solute-binding protein 3 family.</text>
</comment>
<dbReference type="Proteomes" id="UP000283077">
    <property type="component" value="Unassembled WGS sequence"/>
</dbReference>
<organism evidence="4 5">
    <name type="scientific">Rheinheimera riviphila</name>
    <dbReference type="NCBI Taxonomy" id="1834037"/>
    <lineage>
        <taxon>Bacteria</taxon>
        <taxon>Pseudomonadati</taxon>
        <taxon>Pseudomonadota</taxon>
        <taxon>Gammaproteobacteria</taxon>
        <taxon>Chromatiales</taxon>
        <taxon>Chromatiaceae</taxon>
        <taxon>Rheinheimera</taxon>
    </lineage>
</organism>
<evidence type="ECO:0000256" key="1">
    <source>
        <dbReference type="ARBA" id="ARBA00010333"/>
    </source>
</evidence>
<dbReference type="AlphaFoldDB" id="A0A437QS06"/>
<evidence type="ECO:0000259" key="3">
    <source>
        <dbReference type="Pfam" id="PF00497"/>
    </source>
</evidence>
<feature type="domain" description="Solute-binding protein family 3/N-terminal" evidence="3">
    <location>
        <begin position="34"/>
        <end position="244"/>
    </location>
</feature>
<dbReference type="Gene3D" id="3.40.190.10">
    <property type="entry name" value="Periplasmic binding protein-like II"/>
    <property type="match status" value="2"/>
</dbReference>
<dbReference type="PANTHER" id="PTHR35936:SF35">
    <property type="entry name" value="L-CYSTINE-BINDING PROTEIN TCYJ"/>
    <property type="match status" value="1"/>
</dbReference>
<evidence type="ECO:0000313" key="5">
    <source>
        <dbReference type="Proteomes" id="UP000283077"/>
    </source>
</evidence>
<reference evidence="4 5" key="1">
    <citation type="submission" date="2019-01" db="EMBL/GenBank/DDBJ databases">
        <authorList>
            <person name="Chen W.-M."/>
        </authorList>
    </citation>
    <scope>NUCLEOTIDE SEQUENCE [LARGE SCALE GENOMIC DNA]</scope>
    <source>
        <strain evidence="4 5">KYPC3</strain>
    </source>
</reference>